<sequence>MKMNQLFTAYYMDRTAVYEKSLDYIYSHNPDNLREIRPTIWLWKGDISPVFFVDYVGDGVGCTLATFDKLADAQKYREQIGEMTEEEFENWLINERWAARA</sequence>
<dbReference type="RefSeq" id="WP_213542705.1">
    <property type="nucleotide sequence ID" value="NZ_AP023420.1"/>
</dbReference>
<dbReference type="EMBL" id="AP023420">
    <property type="protein sequence ID" value="BCK83453.1"/>
    <property type="molecule type" value="Genomic_DNA"/>
</dbReference>
<accession>A0A810QG13</accession>
<evidence type="ECO:0000313" key="1">
    <source>
        <dbReference type="EMBL" id="BCK83453.1"/>
    </source>
</evidence>
<evidence type="ECO:0000313" key="2">
    <source>
        <dbReference type="Proteomes" id="UP000679848"/>
    </source>
</evidence>
<gene>
    <name evidence="1" type="ORF">MM59RIKEN_07720</name>
</gene>
<protein>
    <submittedName>
        <fullName evidence="1">Uncharacterized protein</fullName>
    </submittedName>
</protein>
<reference evidence="1" key="1">
    <citation type="submission" date="2020-09" db="EMBL/GenBank/DDBJ databases">
        <title>New species isolated from human feces.</title>
        <authorList>
            <person name="Kitahara M."/>
            <person name="Shigeno Y."/>
            <person name="Shime M."/>
            <person name="Matsumoto Y."/>
            <person name="Nakamura S."/>
            <person name="Motooka D."/>
            <person name="Fukuoka S."/>
            <person name="Nishikawa H."/>
            <person name="Benno Y."/>
        </authorList>
    </citation>
    <scope>NUCLEOTIDE SEQUENCE</scope>
    <source>
        <strain evidence="1">MM59</strain>
    </source>
</reference>
<organism evidence="1 2">
    <name type="scientific">Pusillibacter faecalis</name>
    <dbReference type="NCBI Taxonomy" id="2714358"/>
    <lineage>
        <taxon>Bacteria</taxon>
        <taxon>Bacillati</taxon>
        <taxon>Bacillota</taxon>
        <taxon>Clostridia</taxon>
        <taxon>Eubacteriales</taxon>
        <taxon>Oscillospiraceae</taxon>
        <taxon>Pusillibacter</taxon>
    </lineage>
</organism>
<proteinExistence type="predicted"/>
<name>A0A810QG13_9FIRM</name>
<dbReference type="KEGG" id="pfaa:MM59RIKEN_07720"/>
<dbReference type="AlphaFoldDB" id="A0A810QG13"/>
<dbReference type="Proteomes" id="UP000679848">
    <property type="component" value="Chromosome"/>
</dbReference>
<keyword evidence="2" id="KW-1185">Reference proteome</keyword>